<evidence type="ECO:0000313" key="1">
    <source>
        <dbReference type="EMBL" id="KAI3360573.1"/>
    </source>
</evidence>
<proteinExistence type="predicted"/>
<name>A0ACB8VYB3_9TELE</name>
<keyword evidence="2" id="KW-1185">Reference proteome</keyword>
<dbReference type="EMBL" id="CM041546">
    <property type="protein sequence ID" value="KAI3360573.1"/>
    <property type="molecule type" value="Genomic_DNA"/>
</dbReference>
<sequence>MNAQTIGWLLILAVIKNFSSANINPFKLADTNLTAIEGSCVEIKCKVNRVLTHAGAYWFWIKNATWIESTKKFDGTIIYSTNHAERPVSLDFANKVRYIGSPYSELFTLPGTSNCSILICNLSKTDSGNYSFRYVGPDTYKWRTDDMNLTVAENPCPLTFEKPPVVKESGKIALTCSTLSSCPSYPLIQDLKGPDTKEYTPVGEGKNSTTASITVSWQDDGKEFSCQTHDNKDSYLIQNVSVTVEYAPKDITVEMISGPIREGEPVNLNCSAKGRPEPTFVWFRKWNNTKEEVFSGAEWRIQAINDSQSGEYLCQAKNTYSEVVESEPVTINVTYKPEVEVKMTLPAPSSTRAVVKERDKMTLTCNVRRSSPQPRSYVWSNGGKEIGKEKTHTVNSVAPEDSGTYECRATNDVGTGTSQFQIEVEYSPRKTNITKTTNQVKVNQPLTFYCNTHANPQPERYSWYRYSKDKQTDSSLLWKSNSTESNQLHLERVQRADEACYTCNATNRIDTGDNSQPMCIRVLYRPKNVKVKADPDFVVNENTSLTLSCHAESFPSVTSVTWMKMTNGKSEIIKDWNITFNASASDSGQYSCEASNEIGTGKSQQDDVKVKYAPKHTEIIIGAEQQQADGRSSVSLTCSSHSYPEATYTWHKKTTKVNFMVSKQQNLRVYSDEPGLYYCIAKNEINQRSSEPVKLFVNRGLLMALKICIPFLMILLIVLIVLVYRHKRNKSHHQGKKSTLPSSALLGWWNGTRRRDQMNELVMAEPFRSRDDLLPDQPCRPNGHRRQPRPDSTSAANISSVYYTVNLPAGKQGPSAQKPIRQQGGHTEDCSLNYSSLHFGNEPKNKHAKGEQDVVYAMVSKQNPPKKREQGGLEDYENVSTIHAAKSPDPLSYESDSSSDEEELSYTQVNFVAKPGHERSSSDSTSSDEDRTQYSEVKL</sequence>
<organism evidence="1 2">
    <name type="scientific">Scortum barcoo</name>
    <name type="common">barcoo grunter</name>
    <dbReference type="NCBI Taxonomy" id="214431"/>
    <lineage>
        <taxon>Eukaryota</taxon>
        <taxon>Metazoa</taxon>
        <taxon>Chordata</taxon>
        <taxon>Craniata</taxon>
        <taxon>Vertebrata</taxon>
        <taxon>Euteleostomi</taxon>
        <taxon>Actinopterygii</taxon>
        <taxon>Neopterygii</taxon>
        <taxon>Teleostei</taxon>
        <taxon>Neoteleostei</taxon>
        <taxon>Acanthomorphata</taxon>
        <taxon>Eupercaria</taxon>
        <taxon>Centrarchiformes</taxon>
        <taxon>Terapontoidei</taxon>
        <taxon>Terapontidae</taxon>
        <taxon>Scortum</taxon>
    </lineage>
</organism>
<comment type="caution">
    <text evidence="1">The sequence shown here is derived from an EMBL/GenBank/DDBJ whole genome shotgun (WGS) entry which is preliminary data.</text>
</comment>
<protein>
    <submittedName>
        <fullName evidence="1">Uncharacterized protein</fullName>
    </submittedName>
</protein>
<reference evidence="1" key="1">
    <citation type="submission" date="2022-04" db="EMBL/GenBank/DDBJ databases">
        <title>Jade perch genome.</title>
        <authorList>
            <person name="Chao B."/>
        </authorList>
    </citation>
    <scope>NUCLEOTIDE SEQUENCE</scope>
    <source>
        <strain evidence="1">CB-2022</strain>
    </source>
</reference>
<accession>A0ACB8VYB3</accession>
<gene>
    <name evidence="1" type="ORF">L3Q82_002441</name>
</gene>
<dbReference type="Proteomes" id="UP000831701">
    <property type="component" value="Chromosome 16"/>
</dbReference>
<evidence type="ECO:0000313" key="2">
    <source>
        <dbReference type="Proteomes" id="UP000831701"/>
    </source>
</evidence>